<keyword evidence="1" id="KW-0175">Coiled coil</keyword>
<reference evidence="3 4" key="1">
    <citation type="submission" date="2019-02" db="EMBL/GenBank/DDBJ databases">
        <title>Genome sequencing of the rare red list fungi Antrodiella citrinella (Flaviporus citrinellus).</title>
        <authorList>
            <person name="Buettner E."/>
            <person name="Kellner H."/>
        </authorList>
    </citation>
    <scope>NUCLEOTIDE SEQUENCE [LARGE SCALE GENOMIC DNA]</scope>
    <source>
        <strain evidence="3 4">DSM 108506</strain>
    </source>
</reference>
<dbReference type="AlphaFoldDB" id="A0A4S4N6H3"/>
<keyword evidence="2" id="KW-0812">Transmembrane</keyword>
<evidence type="ECO:0000313" key="4">
    <source>
        <dbReference type="Proteomes" id="UP000308730"/>
    </source>
</evidence>
<gene>
    <name evidence="3" type="ORF">EUX98_g50</name>
</gene>
<comment type="caution">
    <text evidence="3">The sequence shown here is derived from an EMBL/GenBank/DDBJ whole genome shotgun (WGS) entry which is preliminary data.</text>
</comment>
<evidence type="ECO:0000313" key="3">
    <source>
        <dbReference type="EMBL" id="THH34065.1"/>
    </source>
</evidence>
<evidence type="ECO:0000256" key="1">
    <source>
        <dbReference type="SAM" id="Coils"/>
    </source>
</evidence>
<proteinExistence type="predicted"/>
<protein>
    <submittedName>
        <fullName evidence="3">Uncharacterized protein</fullName>
    </submittedName>
</protein>
<sequence>MVFYPDNIPRRDRALQLQNDISNLQTSAKEAKDAMDKEDKRMVPFINQILKNHQMSTFDELKNKLDGVLTDEQKKAYNDLVENSSKMSQGTDTALMAMSGILLTSGVLAKTIDIGNFLRAANIVTVFRGYTRAFITFVTEGVEAGLKAFRILQAGFKWATETMEETSTLARYAANSSRWLKILSVIGIFVDAFILAFDYFVQKKQKEALDKAITELYVGRILVKVFARMCDAIKTQDGMMIAYLILVGDDGTIDPDDQRAADKACASLFWS</sequence>
<accession>A0A4S4N6H3</accession>
<feature type="coiled-coil region" evidence="1">
    <location>
        <begin position="14"/>
        <end position="41"/>
    </location>
</feature>
<dbReference type="OrthoDB" id="3261198at2759"/>
<name>A0A4S4N6H3_9APHY</name>
<organism evidence="3 4">
    <name type="scientific">Antrodiella citrinella</name>
    <dbReference type="NCBI Taxonomy" id="2447956"/>
    <lineage>
        <taxon>Eukaryota</taxon>
        <taxon>Fungi</taxon>
        <taxon>Dikarya</taxon>
        <taxon>Basidiomycota</taxon>
        <taxon>Agaricomycotina</taxon>
        <taxon>Agaricomycetes</taxon>
        <taxon>Polyporales</taxon>
        <taxon>Steccherinaceae</taxon>
        <taxon>Antrodiella</taxon>
    </lineage>
</organism>
<feature type="transmembrane region" description="Helical" evidence="2">
    <location>
        <begin position="179"/>
        <end position="201"/>
    </location>
</feature>
<evidence type="ECO:0000256" key="2">
    <source>
        <dbReference type="SAM" id="Phobius"/>
    </source>
</evidence>
<dbReference type="EMBL" id="SGPM01000001">
    <property type="protein sequence ID" value="THH34065.1"/>
    <property type="molecule type" value="Genomic_DNA"/>
</dbReference>
<dbReference type="Proteomes" id="UP000308730">
    <property type="component" value="Unassembled WGS sequence"/>
</dbReference>
<keyword evidence="4" id="KW-1185">Reference proteome</keyword>
<keyword evidence="2" id="KW-0472">Membrane</keyword>
<keyword evidence="2" id="KW-1133">Transmembrane helix</keyword>